<name>A0A7W6CLX0_9HYPH</name>
<dbReference type="RefSeq" id="WP_183899219.1">
    <property type="nucleotide sequence ID" value="NZ_JACIDW010000002.1"/>
</dbReference>
<sequence>MTGIYFQAPCRLKSYSATTKSGKTVVRIEIESTDHREAGYLLNDLEKILKQQKEAARPRKEPKVAPKPLALPAPALQLTYRGDAE</sequence>
<keyword evidence="2" id="KW-1185">Reference proteome</keyword>
<dbReference type="AlphaFoldDB" id="A0A7W6CLX0"/>
<reference evidence="1 2" key="1">
    <citation type="submission" date="2020-08" db="EMBL/GenBank/DDBJ databases">
        <title>Genomic Encyclopedia of Type Strains, Phase IV (KMG-IV): sequencing the most valuable type-strain genomes for metagenomic binning, comparative biology and taxonomic classification.</title>
        <authorList>
            <person name="Goeker M."/>
        </authorList>
    </citation>
    <scope>NUCLEOTIDE SEQUENCE [LARGE SCALE GENOMIC DNA]</scope>
    <source>
        <strain evidence="1 2">DSM 26575</strain>
    </source>
</reference>
<organism evidence="1 2">
    <name type="scientific">Rhizobium metallidurans</name>
    <dbReference type="NCBI Taxonomy" id="1265931"/>
    <lineage>
        <taxon>Bacteria</taxon>
        <taxon>Pseudomonadati</taxon>
        <taxon>Pseudomonadota</taxon>
        <taxon>Alphaproteobacteria</taxon>
        <taxon>Hyphomicrobiales</taxon>
        <taxon>Rhizobiaceae</taxon>
        <taxon>Rhizobium/Agrobacterium group</taxon>
        <taxon>Rhizobium</taxon>
    </lineage>
</organism>
<protein>
    <submittedName>
        <fullName evidence="1">Uncharacterized protein</fullName>
    </submittedName>
</protein>
<accession>A0A7W6CLX0</accession>
<evidence type="ECO:0000313" key="1">
    <source>
        <dbReference type="EMBL" id="MBB3963512.1"/>
    </source>
</evidence>
<proteinExistence type="predicted"/>
<gene>
    <name evidence="1" type="ORF">GGQ67_001137</name>
</gene>
<comment type="caution">
    <text evidence="1">The sequence shown here is derived from an EMBL/GenBank/DDBJ whole genome shotgun (WGS) entry which is preliminary data.</text>
</comment>
<dbReference type="Proteomes" id="UP000582090">
    <property type="component" value="Unassembled WGS sequence"/>
</dbReference>
<dbReference type="EMBL" id="JACIDW010000002">
    <property type="protein sequence ID" value="MBB3963512.1"/>
    <property type="molecule type" value="Genomic_DNA"/>
</dbReference>
<evidence type="ECO:0000313" key="2">
    <source>
        <dbReference type="Proteomes" id="UP000582090"/>
    </source>
</evidence>